<feature type="signal peptide" evidence="5">
    <location>
        <begin position="1"/>
        <end position="18"/>
    </location>
</feature>
<dbReference type="InterPro" id="IPR007346">
    <property type="entry name" value="Endonuclease-I"/>
</dbReference>
<keyword evidence="8" id="KW-1185">Reference proteome</keyword>
<reference evidence="7 8" key="1">
    <citation type="submission" date="2022-05" db="EMBL/GenBank/DDBJ databases">
        <title>Flavobacterium sp., isolated from activated sludge.</title>
        <authorList>
            <person name="Ran Q."/>
        </authorList>
    </citation>
    <scope>NUCLEOTIDE SEQUENCE [LARGE SCALE GENOMIC DNA]</scope>
    <source>
        <strain evidence="7 8">HXWNR70</strain>
    </source>
</reference>
<evidence type="ECO:0000256" key="1">
    <source>
        <dbReference type="ARBA" id="ARBA00006429"/>
    </source>
</evidence>
<feature type="domain" description="Secretion system C-terminal sorting" evidence="6">
    <location>
        <begin position="334"/>
        <end position="403"/>
    </location>
</feature>
<evidence type="ECO:0000313" key="8">
    <source>
        <dbReference type="Proteomes" id="UP001317191"/>
    </source>
</evidence>
<dbReference type="Pfam" id="PF18962">
    <property type="entry name" value="Por_Secre_tail"/>
    <property type="match status" value="1"/>
</dbReference>
<feature type="chain" id="PRO_5045091428" evidence="5">
    <location>
        <begin position="19"/>
        <end position="404"/>
    </location>
</feature>
<evidence type="ECO:0000256" key="3">
    <source>
        <dbReference type="ARBA" id="ARBA00022729"/>
    </source>
</evidence>
<dbReference type="Proteomes" id="UP001317191">
    <property type="component" value="Unassembled WGS sequence"/>
</dbReference>
<name>A0ABT0TMG1_9FLAO</name>
<organism evidence="7 8">
    <name type="scientific">Flavobacterium luminosum</name>
    <dbReference type="NCBI Taxonomy" id="2949086"/>
    <lineage>
        <taxon>Bacteria</taxon>
        <taxon>Pseudomonadati</taxon>
        <taxon>Bacteroidota</taxon>
        <taxon>Flavobacteriia</taxon>
        <taxon>Flavobacteriales</taxon>
        <taxon>Flavobacteriaceae</taxon>
        <taxon>Flavobacterium</taxon>
    </lineage>
</organism>
<dbReference type="InterPro" id="IPR026444">
    <property type="entry name" value="Secre_tail"/>
</dbReference>
<gene>
    <name evidence="7" type="ORF">NAT50_04800</name>
</gene>
<evidence type="ECO:0000256" key="2">
    <source>
        <dbReference type="ARBA" id="ARBA00022722"/>
    </source>
</evidence>
<accession>A0ABT0TMG1</accession>
<evidence type="ECO:0000259" key="6">
    <source>
        <dbReference type="Pfam" id="PF18962"/>
    </source>
</evidence>
<dbReference type="Pfam" id="PF04231">
    <property type="entry name" value="Endonuclease_1"/>
    <property type="match status" value="1"/>
</dbReference>
<evidence type="ECO:0000256" key="4">
    <source>
        <dbReference type="ARBA" id="ARBA00022801"/>
    </source>
</evidence>
<keyword evidence="7" id="KW-0255">Endonuclease</keyword>
<keyword evidence="3 5" id="KW-0732">Signal</keyword>
<dbReference type="PANTHER" id="PTHR33607">
    <property type="entry name" value="ENDONUCLEASE-1"/>
    <property type="match status" value="1"/>
</dbReference>
<dbReference type="GO" id="GO:0004519">
    <property type="term" value="F:endonuclease activity"/>
    <property type="evidence" value="ECO:0007669"/>
    <property type="project" value="UniProtKB-KW"/>
</dbReference>
<dbReference type="EMBL" id="JAMLJM010000002">
    <property type="protein sequence ID" value="MCL9808673.1"/>
    <property type="molecule type" value="Genomic_DNA"/>
</dbReference>
<keyword evidence="4" id="KW-0378">Hydrolase</keyword>
<dbReference type="SUPFAM" id="SSF54060">
    <property type="entry name" value="His-Me finger endonucleases"/>
    <property type="match status" value="1"/>
</dbReference>
<sequence>MKKNYFLIVLLSSFLGIAQIPTGYYDSANGLSGWALKTQLKKIINSNNDGLSPEYFHVDKGYGTGTNTTNNGLWSAYGTTDRDMGIGYEDDNTIVDIYTENPNGPDTYNFNFNTASGGNNGQCGSYVNEGDCYNREHLIPQSYFGHNNSGPQLSKYLIMKTDIQHVYPTDGKVNGMRADFPFGKVGNTASYTSSNGSKLGNASNSGYAIGYSGTVFEPIDKFKGDIARVFLYFATRYEDDMDELYSLYTTVDARVMFDGSTNKVFSPTFINILLTWHLQDPVSLKEIKRNDAAFNYQSNRNPFIDHPEYVCQIWSTECTKLSNDNFALKEKTSIYPNPSNGNFTIDFKEYGDYSIEIFNTLGQKVFSAKENNKNNIEINNVQKGIYFVRISKNTQSIVEKIVIN</sequence>
<comment type="similarity">
    <text evidence="1">Belongs to the EndA/NucM nuclease family.</text>
</comment>
<evidence type="ECO:0000256" key="5">
    <source>
        <dbReference type="SAM" id="SignalP"/>
    </source>
</evidence>
<comment type="caution">
    <text evidence="7">The sequence shown here is derived from an EMBL/GenBank/DDBJ whole genome shotgun (WGS) entry which is preliminary data.</text>
</comment>
<dbReference type="NCBIfam" id="TIGR04183">
    <property type="entry name" value="Por_Secre_tail"/>
    <property type="match status" value="1"/>
</dbReference>
<keyword evidence="2" id="KW-0540">Nuclease</keyword>
<proteinExistence type="inferred from homology"/>
<dbReference type="InterPro" id="IPR044925">
    <property type="entry name" value="His-Me_finger_sf"/>
</dbReference>
<evidence type="ECO:0000313" key="7">
    <source>
        <dbReference type="EMBL" id="MCL9808673.1"/>
    </source>
</evidence>
<dbReference type="RefSeq" id="WP_250591966.1">
    <property type="nucleotide sequence ID" value="NZ_JAMLJM010000002.1"/>
</dbReference>
<dbReference type="PANTHER" id="PTHR33607:SF2">
    <property type="entry name" value="ENDONUCLEASE-1"/>
    <property type="match status" value="1"/>
</dbReference>
<protein>
    <submittedName>
        <fullName evidence="7">Endonuclease</fullName>
    </submittedName>
</protein>